<evidence type="ECO:0008006" key="3">
    <source>
        <dbReference type="Google" id="ProtNLM"/>
    </source>
</evidence>
<evidence type="ECO:0000313" key="1">
    <source>
        <dbReference type="EMBL" id="MFL9923705.1"/>
    </source>
</evidence>
<accession>A0ABW9A769</accession>
<sequence>MTMNAHELAQRYVHALNAIGVIADIDEDNDVVFKMPGVGHFFIGLDADNDPEFMRLVYPNFVGDSDEARMLSLLNKVNGGKKAVKLWMFEREDGFNVSASIESFLAGVNQAPDAALLTSTLERCIASIQSGVAIFMKEMRGLGEVQPN</sequence>
<protein>
    <recommendedName>
        <fullName evidence="3">YbjN domain-containing protein</fullName>
    </recommendedName>
</protein>
<organism evidence="1 2">
    <name type="scientific">Herbaspirillum lusitanum</name>
    <dbReference type="NCBI Taxonomy" id="213312"/>
    <lineage>
        <taxon>Bacteria</taxon>
        <taxon>Pseudomonadati</taxon>
        <taxon>Pseudomonadota</taxon>
        <taxon>Betaproteobacteria</taxon>
        <taxon>Burkholderiales</taxon>
        <taxon>Oxalobacteraceae</taxon>
        <taxon>Herbaspirillum</taxon>
    </lineage>
</organism>
<keyword evidence="2" id="KW-1185">Reference proteome</keyword>
<evidence type="ECO:0000313" key="2">
    <source>
        <dbReference type="Proteomes" id="UP001629246"/>
    </source>
</evidence>
<gene>
    <name evidence="1" type="ORF">PQR62_05505</name>
</gene>
<proteinExistence type="predicted"/>
<reference evidence="1 2" key="1">
    <citation type="journal article" date="2024" name="Chem. Sci.">
        <title>Discovery of megapolipeptins by genome mining of a Burkholderiales bacteria collection.</title>
        <authorList>
            <person name="Paulo B.S."/>
            <person name="Recchia M.J.J."/>
            <person name="Lee S."/>
            <person name="Fergusson C.H."/>
            <person name="Romanowski S.B."/>
            <person name="Hernandez A."/>
            <person name="Krull N."/>
            <person name="Liu D.Y."/>
            <person name="Cavanagh H."/>
            <person name="Bos A."/>
            <person name="Gray C.A."/>
            <person name="Murphy B.T."/>
            <person name="Linington R.G."/>
            <person name="Eustaquio A.S."/>
        </authorList>
    </citation>
    <scope>NUCLEOTIDE SEQUENCE [LARGE SCALE GENOMIC DNA]</scope>
    <source>
        <strain evidence="1 2">RL21-008-BIB-A</strain>
    </source>
</reference>
<dbReference type="Proteomes" id="UP001629246">
    <property type="component" value="Unassembled WGS sequence"/>
</dbReference>
<comment type="caution">
    <text evidence="1">The sequence shown here is derived from an EMBL/GenBank/DDBJ whole genome shotgun (WGS) entry which is preliminary data.</text>
</comment>
<dbReference type="RefSeq" id="WP_408155589.1">
    <property type="nucleotide sequence ID" value="NZ_JAQQFM010000002.1"/>
</dbReference>
<dbReference type="EMBL" id="JAQQFM010000002">
    <property type="protein sequence ID" value="MFL9923705.1"/>
    <property type="molecule type" value="Genomic_DNA"/>
</dbReference>
<name>A0ABW9A769_9BURK</name>